<dbReference type="GO" id="GO:0005681">
    <property type="term" value="C:spliceosomal complex"/>
    <property type="evidence" value="ECO:0007669"/>
    <property type="project" value="InterPro"/>
</dbReference>
<dbReference type="Pfam" id="PF01423">
    <property type="entry name" value="LSM"/>
    <property type="match status" value="1"/>
</dbReference>
<dbReference type="GO" id="GO:0000398">
    <property type="term" value="P:mRNA splicing, via spliceosome"/>
    <property type="evidence" value="ECO:0007669"/>
    <property type="project" value="InterPro"/>
</dbReference>
<reference evidence="5 6" key="1">
    <citation type="submission" date="2019-04" db="EMBL/GenBank/DDBJ databases">
        <title>Aspergillus burnettii sp. nov., novel species from soil in southeast Queensland.</title>
        <authorList>
            <person name="Gilchrist C.L.M."/>
            <person name="Pitt J.I."/>
            <person name="Lange L."/>
            <person name="Lacey H.J."/>
            <person name="Vuong D."/>
            <person name="Midgley D.J."/>
            <person name="Greenfield P."/>
            <person name="Bradbury M."/>
            <person name="Lacey E."/>
            <person name="Busk P.K."/>
            <person name="Pilgaard B."/>
            <person name="Chooi Y.H."/>
            <person name="Piggott A.M."/>
        </authorList>
    </citation>
    <scope>NUCLEOTIDE SEQUENCE [LARGE SCALE GENOMIC DNA]</scope>
    <source>
        <strain evidence="5 6">FRR 5400</strain>
    </source>
</reference>
<evidence type="ECO:0000256" key="2">
    <source>
        <dbReference type="ARBA" id="ARBA00030144"/>
    </source>
</evidence>
<feature type="domain" description="Sm" evidence="4">
    <location>
        <begin position="152"/>
        <end position="225"/>
    </location>
</feature>
<dbReference type="PROSITE" id="PS50005">
    <property type="entry name" value="TPR"/>
    <property type="match status" value="1"/>
</dbReference>
<evidence type="ECO:0000256" key="1">
    <source>
        <dbReference type="ARBA" id="ARBA00025892"/>
    </source>
</evidence>
<dbReference type="GO" id="GO:0003723">
    <property type="term" value="F:RNA binding"/>
    <property type="evidence" value="ECO:0007669"/>
    <property type="project" value="InterPro"/>
</dbReference>
<evidence type="ECO:0000256" key="3">
    <source>
        <dbReference type="PROSITE-ProRule" id="PRU00339"/>
    </source>
</evidence>
<organism evidence="5 6">
    <name type="scientific">Petromyces alliaceus</name>
    <name type="common">Aspergillus alliaceus</name>
    <dbReference type="NCBI Taxonomy" id="209559"/>
    <lineage>
        <taxon>Eukaryota</taxon>
        <taxon>Fungi</taxon>
        <taxon>Dikarya</taxon>
        <taxon>Ascomycota</taxon>
        <taxon>Pezizomycotina</taxon>
        <taxon>Eurotiomycetes</taxon>
        <taxon>Eurotiomycetidae</taxon>
        <taxon>Eurotiales</taxon>
        <taxon>Aspergillaceae</taxon>
        <taxon>Aspergillus</taxon>
        <taxon>Aspergillus subgen. Circumdati</taxon>
    </lineage>
</organism>
<dbReference type="InterPro" id="IPR011990">
    <property type="entry name" value="TPR-like_helical_dom_sf"/>
</dbReference>
<dbReference type="AlphaFoldDB" id="A0A8H6E3G9"/>
<dbReference type="SMART" id="SM00651">
    <property type="entry name" value="Sm"/>
    <property type="match status" value="1"/>
</dbReference>
<accession>A0A8H6E3G9</accession>
<protein>
    <recommendedName>
        <fullName evidence="2">Sm protein F</fullName>
    </recommendedName>
</protein>
<dbReference type="SUPFAM" id="SSF48452">
    <property type="entry name" value="TPR-like"/>
    <property type="match status" value="2"/>
</dbReference>
<dbReference type="InterPro" id="IPR010920">
    <property type="entry name" value="LSM_dom_sf"/>
</dbReference>
<dbReference type="PANTHER" id="PTHR45588:SF1">
    <property type="entry name" value="WW DOMAIN-CONTAINING PROTEIN"/>
    <property type="match status" value="1"/>
</dbReference>
<sequence length="778" mass="88088">MLSLVLSAELIGVTELRPHDTPEEPYFYSFKVQCTSCRETHPNWVSFNRFEQHEIPGSRGEANFVWKCKLCQKTHSASIVAGPNAYEANDKRKSLKVIDLDCRGLEFVDFKADGEWEAKGIESSTPFAAIDLSEGEWYDYDEKAGDEFQPVNPRPFLQARVGSEVVIRLKWGQTEYKGKLESIDSYMNVLLRDTEEFIDGKNSGTLGLVLIRQLKMSNYTAKPQSHNPNGYYDLGSFHRPVTTSSHEAQTWFDRGLIWTYAFNHEEAVNCFEKAIGHDHSCAMAYWGLAYTLGPNYNKPWQFFDQQELERTVQRTHRAAEDARQLGIMARPVESALIEALQRRYPQDEPLGDCSSWNQGYAEAMQSVYQRFPDDLDVATLYADSLMNLTPWELWDLRTGQPASTARTVEIKTVLDRALAQDGALRHPGLLHMYIHLMEMSGTPETALLAADNLRGLVPDAGHLNHMPTHLDILCGDYRKAIASNSEAIRADEKFLARAGAVNFYTLYRSHDYHFRIYAAMFAGQSKVAIDTAEELESSIPDELLRRESPPMADWLEGFLAMKVHVLIRFGRWQDILDLEFPHNKNLYCVTTAMIHYGKGVALAATGQVDQADQERELFHGALKRVASTRMLFNNKCIDILAIAEAMLDGELEYRKGNYDAAFSHLRRSISLDDGLPYDEPWGWMQPTRHAYGALLLEQGRVEEAAAVYSADLGLDETLPRALQHPNNVWSLHGYHECLIKLGRTAEARIIQQQLKLAAATADVRVQSSCYCRRSAGCS</sequence>
<comment type="caution">
    <text evidence="5">The sequence shown here is derived from an EMBL/GenBank/DDBJ whole genome shotgun (WGS) entry which is preliminary data.</text>
</comment>
<dbReference type="PROSITE" id="PS52002">
    <property type="entry name" value="SM"/>
    <property type="match status" value="1"/>
</dbReference>
<dbReference type="CDD" id="cd01722">
    <property type="entry name" value="Sm_F"/>
    <property type="match status" value="1"/>
</dbReference>
<proteinExistence type="predicted"/>
<evidence type="ECO:0000313" key="6">
    <source>
        <dbReference type="Proteomes" id="UP000541154"/>
    </source>
</evidence>
<dbReference type="InterPro" id="IPR008584">
    <property type="entry name" value="CXXC_Zn-binding_euk"/>
</dbReference>
<dbReference type="InterPro" id="IPR034100">
    <property type="entry name" value="Sm_F"/>
</dbReference>
<dbReference type="EMBL" id="SPNV01000219">
    <property type="protein sequence ID" value="KAF5858121.1"/>
    <property type="molecule type" value="Genomic_DNA"/>
</dbReference>
<dbReference type="Gene3D" id="1.25.40.10">
    <property type="entry name" value="Tetratricopeptide repeat domain"/>
    <property type="match status" value="2"/>
</dbReference>
<dbReference type="Gene3D" id="2.30.30.100">
    <property type="match status" value="1"/>
</dbReference>
<dbReference type="PANTHER" id="PTHR45588">
    <property type="entry name" value="TPR DOMAIN-CONTAINING PROTEIN"/>
    <property type="match status" value="1"/>
</dbReference>
<dbReference type="Pfam" id="PF05907">
    <property type="entry name" value="CXXC_Zn-b_euk"/>
    <property type="match status" value="1"/>
</dbReference>
<dbReference type="Proteomes" id="UP000541154">
    <property type="component" value="Unassembled WGS sequence"/>
</dbReference>
<dbReference type="InterPro" id="IPR019734">
    <property type="entry name" value="TPR_rpt"/>
</dbReference>
<dbReference type="SUPFAM" id="SSF141678">
    <property type="entry name" value="MAL13P1.257-like"/>
    <property type="match status" value="1"/>
</dbReference>
<comment type="subunit">
    <text evidence="1">Component of the heptameric LSM1-LSM7 complex, which consists of LSM1, LSM2, LSM3, LSM4, LSM5, LSM6 and LSM7. Component of the heptameric LSM2-LSM8 complex, which consists of LSM2, LSM3, LSM4, LSM5, LSM6, LSM7 and LSM8. The LSm subunits form a seven-membered ring structure with a doughnut shape.</text>
</comment>
<dbReference type="InterPro" id="IPR001163">
    <property type="entry name" value="Sm_dom_euk/arc"/>
</dbReference>
<gene>
    <name evidence="5" type="ORF">ETB97_004768</name>
</gene>
<feature type="repeat" description="TPR" evidence="3">
    <location>
        <begin position="248"/>
        <end position="281"/>
    </location>
</feature>
<dbReference type="SUPFAM" id="SSF50182">
    <property type="entry name" value="Sm-like ribonucleoproteins"/>
    <property type="match status" value="1"/>
</dbReference>
<keyword evidence="3" id="KW-0802">TPR repeat</keyword>
<evidence type="ECO:0000313" key="5">
    <source>
        <dbReference type="EMBL" id="KAF5858121.1"/>
    </source>
</evidence>
<dbReference type="InterPro" id="IPR047575">
    <property type="entry name" value="Sm"/>
</dbReference>
<name>A0A8H6E3G9_PETAA</name>
<keyword evidence="6" id="KW-1185">Reference proteome</keyword>
<evidence type="ECO:0000259" key="4">
    <source>
        <dbReference type="PROSITE" id="PS52002"/>
    </source>
</evidence>
<dbReference type="SMART" id="SM00028">
    <property type="entry name" value="TPR"/>
    <property type="match status" value="2"/>
</dbReference>